<feature type="chain" id="PRO_5010479089" evidence="3">
    <location>
        <begin position="25"/>
        <end position="377"/>
    </location>
</feature>
<keyword evidence="3" id="KW-0732">Signal</keyword>
<dbReference type="KEGG" id="dci:103513066"/>
<evidence type="ECO:0000313" key="6">
    <source>
        <dbReference type="RefSeq" id="XP_017301154.1"/>
    </source>
</evidence>
<reference evidence="5 6" key="1">
    <citation type="submission" date="2025-04" db="UniProtKB">
        <authorList>
            <consortium name="RefSeq"/>
        </authorList>
    </citation>
    <scope>IDENTIFICATION</scope>
</reference>
<protein>
    <submittedName>
        <fullName evidence="5 6">Uncharacterized protein DDB_G0283357 isoform X1</fullName>
    </submittedName>
</protein>
<dbReference type="STRING" id="121845.A0A1S3D7K1"/>
<evidence type="ECO:0000256" key="2">
    <source>
        <dbReference type="SAM" id="Phobius"/>
    </source>
</evidence>
<keyword evidence="4" id="KW-1185">Reference proteome</keyword>
<dbReference type="GeneID" id="103513066"/>
<gene>
    <name evidence="5 6 7 8" type="primary">LOC103513066</name>
</gene>
<feature type="compositionally biased region" description="Low complexity" evidence="1">
    <location>
        <begin position="326"/>
        <end position="336"/>
    </location>
</feature>
<evidence type="ECO:0000313" key="8">
    <source>
        <dbReference type="RefSeq" id="XP_026682170.1"/>
    </source>
</evidence>
<dbReference type="AlphaFoldDB" id="A0A1S3D7K1"/>
<keyword evidence="2" id="KW-0472">Membrane</keyword>
<feature type="transmembrane region" description="Helical" evidence="2">
    <location>
        <begin position="107"/>
        <end position="131"/>
    </location>
</feature>
<evidence type="ECO:0000313" key="5">
    <source>
        <dbReference type="RefSeq" id="XP_008476098.1"/>
    </source>
</evidence>
<keyword evidence="2" id="KW-1133">Transmembrane helix</keyword>
<evidence type="ECO:0000313" key="4">
    <source>
        <dbReference type="Proteomes" id="UP000079169"/>
    </source>
</evidence>
<dbReference type="RefSeq" id="XP_017301154.1">
    <property type="nucleotide sequence ID" value="XM_017445665.2"/>
</dbReference>
<feature type="compositionally biased region" description="Polar residues" evidence="1">
    <location>
        <begin position="290"/>
        <end position="305"/>
    </location>
</feature>
<feature type="compositionally biased region" description="Low complexity" evidence="1">
    <location>
        <begin position="198"/>
        <end position="225"/>
    </location>
</feature>
<evidence type="ECO:0000256" key="3">
    <source>
        <dbReference type="SAM" id="SignalP"/>
    </source>
</evidence>
<dbReference type="Proteomes" id="UP000079169">
    <property type="component" value="Unplaced"/>
</dbReference>
<sequence length="377" mass="40652">MVSSLVFMLGLVLVCILIGQEVQATGLRSSGRVECGEIVCQEYEFCSSSVDIQCRKCNSICDSKSKNYDVHTCDQFCQDYIHDYVRRYVKKEDVAELESQVERLNRLVGTALVLSILLCIVALLSVLFIWIRYRKLVQKNAIGDDAYQRKLDAVKYISQNHNTNGNGPGASILPSSSTLPQIITVTNATSSLGDTAPYGNANNNSHAYGNSNNNSDAYGNSNNNSHAYGNSEHSSHGAYGNSNNNSHAYGNSINSSSHAYGKSGNNSHAYGNSEHNSHGAYGNSEHNSHAYGNSVSRLSHVSNGGHTPLPLKVSIPPDGNSFGGRSSTSPPSTSSTQLCGNLPRYPSEDATLEHAAYDNLAMTPTPPRTAAVVTERY</sequence>
<name>A0A1S3D7K1_DIACI</name>
<dbReference type="RefSeq" id="XP_026682169.1">
    <property type="nucleotide sequence ID" value="XM_026826368.1"/>
</dbReference>
<dbReference type="RefSeq" id="XP_008476098.1">
    <property type="nucleotide sequence ID" value="XM_008477876.3"/>
</dbReference>
<dbReference type="PaxDb" id="121845-A0A1S3D7K1"/>
<feature type="signal peptide" evidence="3">
    <location>
        <begin position="1"/>
        <end position="24"/>
    </location>
</feature>
<evidence type="ECO:0000313" key="7">
    <source>
        <dbReference type="RefSeq" id="XP_026682169.1"/>
    </source>
</evidence>
<feature type="compositionally biased region" description="Polar residues" evidence="1">
    <location>
        <begin position="240"/>
        <end position="274"/>
    </location>
</feature>
<organism evidence="4 5">
    <name type="scientific">Diaphorina citri</name>
    <name type="common">Asian citrus psyllid</name>
    <dbReference type="NCBI Taxonomy" id="121845"/>
    <lineage>
        <taxon>Eukaryota</taxon>
        <taxon>Metazoa</taxon>
        <taxon>Ecdysozoa</taxon>
        <taxon>Arthropoda</taxon>
        <taxon>Hexapoda</taxon>
        <taxon>Insecta</taxon>
        <taxon>Pterygota</taxon>
        <taxon>Neoptera</taxon>
        <taxon>Paraneoptera</taxon>
        <taxon>Hemiptera</taxon>
        <taxon>Sternorrhyncha</taxon>
        <taxon>Psylloidea</taxon>
        <taxon>Psyllidae</taxon>
        <taxon>Diaphorininae</taxon>
        <taxon>Diaphorina</taxon>
    </lineage>
</organism>
<dbReference type="RefSeq" id="XP_026682170.1">
    <property type="nucleotide sequence ID" value="XM_026826369.1"/>
</dbReference>
<accession>A0A1S3D7K1</accession>
<feature type="region of interest" description="Disordered" evidence="1">
    <location>
        <begin position="193"/>
        <end position="346"/>
    </location>
</feature>
<evidence type="ECO:0000256" key="1">
    <source>
        <dbReference type="SAM" id="MobiDB-lite"/>
    </source>
</evidence>
<keyword evidence="2" id="KW-0812">Transmembrane</keyword>
<proteinExistence type="predicted"/>